<comment type="caution">
    <text evidence="4">The sequence shown here is derived from an EMBL/GenBank/DDBJ whole genome shotgun (WGS) entry which is preliminary data.</text>
</comment>
<dbReference type="InterPro" id="IPR036388">
    <property type="entry name" value="WH-like_DNA-bd_sf"/>
</dbReference>
<dbReference type="Pfam" id="PF01527">
    <property type="entry name" value="HTH_Tnp_1"/>
    <property type="match status" value="1"/>
</dbReference>
<evidence type="ECO:0000256" key="1">
    <source>
        <dbReference type="ARBA" id="ARBA00009964"/>
    </source>
</evidence>
<accession>A0A2T4CXQ1</accession>
<dbReference type="GO" id="GO:0004803">
    <property type="term" value="F:transposase activity"/>
    <property type="evidence" value="ECO:0007669"/>
    <property type="project" value="InterPro"/>
</dbReference>
<keyword evidence="2" id="KW-0815">Transposition</keyword>
<name>A0A2T4CXQ1_9GAMM</name>
<dbReference type="PANTHER" id="PTHR37936">
    <property type="entry name" value="TRANSPOSASE INSC FOR INSERTION ELEMENT IS2A-RELATED"/>
    <property type="match status" value="1"/>
</dbReference>
<reference evidence="4" key="1">
    <citation type="submission" date="2018-03" db="EMBL/GenBank/DDBJ databases">
        <title>Cross-interface Injection: A General Nanoliter Liquid Handling Method Applied to Single Cells Genome Amplification Automated Nanoliter Liquid Handling Applied to Single Cell Multiple Displacement Amplification.</title>
        <authorList>
            <person name="Yun J."/>
            <person name="Xu P."/>
            <person name="Xu J."/>
            <person name="Dai X."/>
            <person name="Wang Y."/>
            <person name="Zheng X."/>
            <person name="Cao C."/>
            <person name="Yi Q."/>
            <person name="Zhu Y."/>
            <person name="Wang L."/>
            <person name="Dong Z."/>
            <person name="Huang Y."/>
            <person name="Huang L."/>
            <person name="Du W."/>
        </authorList>
    </citation>
    <scope>NUCLEOTIDE SEQUENCE [LARGE SCALE GENOMIC DNA]</scope>
    <source>
        <strain evidence="4">Z-D3-2</strain>
    </source>
</reference>
<evidence type="ECO:0000313" key="4">
    <source>
        <dbReference type="EMBL" id="PTB86331.1"/>
    </source>
</evidence>
<organism evidence="4">
    <name type="scientific">Pseudidiomarina aestuarii</name>
    <dbReference type="NCBI Taxonomy" id="624146"/>
    <lineage>
        <taxon>Bacteria</taxon>
        <taxon>Pseudomonadati</taxon>
        <taxon>Pseudomonadota</taxon>
        <taxon>Gammaproteobacteria</taxon>
        <taxon>Alteromonadales</taxon>
        <taxon>Idiomarinaceae</taxon>
        <taxon>Pseudidiomarina</taxon>
    </lineage>
</organism>
<gene>
    <name evidence="4" type="ORF">C9940_02875</name>
</gene>
<evidence type="ECO:0000256" key="3">
    <source>
        <dbReference type="ARBA" id="ARBA00024308"/>
    </source>
</evidence>
<proteinExistence type="inferred from homology"/>
<dbReference type="AlphaFoldDB" id="A0A2T4CXQ1"/>
<evidence type="ECO:0008006" key="5">
    <source>
        <dbReference type="Google" id="ProtNLM"/>
    </source>
</evidence>
<dbReference type="GO" id="GO:0006313">
    <property type="term" value="P:DNA transposition"/>
    <property type="evidence" value="ECO:0007669"/>
    <property type="project" value="InterPro"/>
</dbReference>
<dbReference type="EMBL" id="PYVN01000022">
    <property type="protein sequence ID" value="PTB86331.1"/>
    <property type="molecule type" value="Genomic_DNA"/>
</dbReference>
<dbReference type="InterPro" id="IPR002514">
    <property type="entry name" value="Transposase_8"/>
</dbReference>
<dbReference type="GO" id="GO:0003677">
    <property type="term" value="F:DNA binding"/>
    <property type="evidence" value="ECO:0007669"/>
    <property type="project" value="InterPro"/>
</dbReference>
<dbReference type="InterPro" id="IPR009057">
    <property type="entry name" value="Homeodomain-like_sf"/>
</dbReference>
<dbReference type="PANTHER" id="PTHR37936:SF3">
    <property type="entry name" value="TRANSPOSASE INSC FOR INSERTION ELEMENT IS2A-RELATED"/>
    <property type="match status" value="1"/>
</dbReference>
<evidence type="ECO:0000256" key="2">
    <source>
        <dbReference type="ARBA" id="ARBA00022578"/>
    </source>
</evidence>
<sequence length="125" mass="14237">MESIKVIAGVERRRRYSLQEKLALVAETEQPGMTVSLIARRNGLSQSLLFRWKKLMKEGAASAIHSGQPVIIANEVKALQHKVRELERLLGRKTMAAEILKEAMELAKEKKWLLHMPLLKPDINE</sequence>
<protein>
    <recommendedName>
        <fullName evidence="5">Transposase</fullName>
    </recommendedName>
</protein>
<comment type="similarity">
    <text evidence="1">Belongs to the transposase 8 family.</text>
</comment>
<dbReference type="SUPFAM" id="SSF46689">
    <property type="entry name" value="Homeodomain-like"/>
    <property type="match status" value="1"/>
</dbReference>
<comment type="function">
    <text evidence="3">Involved in the transposition of the insertion sequence IS2.</text>
</comment>
<dbReference type="Gene3D" id="1.10.10.10">
    <property type="entry name" value="Winged helix-like DNA-binding domain superfamily/Winged helix DNA-binding domain"/>
    <property type="match status" value="1"/>
</dbReference>